<dbReference type="PANTHER" id="PTHR43156">
    <property type="entry name" value="STAGE II SPORULATION PROTEIN E-RELATED"/>
    <property type="match status" value="1"/>
</dbReference>
<dbReference type="GO" id="GO:0016791">
    <property type="term" value="F:phosphatase activity"/>
    <property type="evidence" value="ECO:0007669"/>
    <property type="project" value="TreeGrafter"/>
</dbReference>
<keyword evidence="2" id="KW-1133">Transmembrane helix</keyword>
<keyword evidence="2" id="KW-0812">Transmembrane</keyword>
<dbReference type="InterPro" id="IPR036457">
    <property type="entry name" value="PPM-type-like_dom_sf"/>
</dbReference>
<feature type="domain" description="PPM-type phosphatase" evidence="3">
    <location>
        <begin position="140"/>
        <end position="361"/>
    </location>
</feature>
<reference evidence="4" key="1">
    <citation type="submission" date="2018-06" db="EMBL/GenBank/DDBJ databases">
        <authorList>
            <person name="Zhirakovskaya E."/>
        </authorList>
    </citation>
    <scope>NUCLEOTIDE SEQUENCE</scope>
</reference>
<dbReference type="PANTHER" id="PTHR43156:SF2">
    <property type="entry name" value="STAGE II SPORULATION PROTEIN E"/>
    <property type="match status" value="1"/>
</dbReference>
<accession>A0A3B1CEQ1</accession>
<keyword evidence="1" id="KW-0378">Hydrolase</keyword>
<evidence type="ECO:0000256" key="1">
    <source>
        <dbReference type="ARBA" id="ARBA00022801"/>
    </source>
</evidence>
<sequence length="362" mass="41337">MASGNPIKRMFDLYTSELSFNEIERLIKKESAAVYEFYKTEIPPVVPSQNKFKRALIFTRSLFNAFLLKLSAARRVFYLSALLIFVIGLLVNNHAYLIFSFSIINILLAFELADKLVVKDDLEMAKKIQTSLMPEVPPENEHYTITAYSEAAQDVGGDYFDFIVSEKSGKTFMIIGDISGKGMAAALYMVRVQAIVHFLIETHSDIKEIITELKKYFAKKLKREYFLTITIASIDSNGKIRFCRAGHTPVLHYKKRTNEFAVLNPKGMGIGLNDKGMFEKVLTEETVETEKDDILFFYTDGVSEMMNIAKLQFGEERIKRIIMENADKPAEEIKERILQTIKRFQGDAPVNDDLTLILLKTK</sequence>
<feature type="transmembrane region" description="Helical" evidence="2">
    <location>
        <begin position="76"/>
        <end position="92"/>
    </location>
</feature>
<dbReference type="Pfam" id="PF07228">
    <property type="entry name" value="SpoIIE"/>
    <property type="match status" value="1"/>
</dbReference>
<dbReference type="SMART" id="SM00331">
    <property type="entry name" value="PP2C_SIG"/>
    <property type="match status" value="1"/>
</dbReference>
<name>A0A3B1CEQ1_9ZZZZ</name>
<keyword evidence="2" id="KW-0472">Membrane</keyword>
<dbReference type="AlphaFoldDB" id="A0A3B1CEQ1"/>
<proteinExistence type="predicted"/>
<dbReference type="Gene3D" id="3.60.40.10">
    <property type="entry name" value="PPM-type phosphatase domain"/>
    <property type="match status" value="1"/>
</dbReference>
<organism evidence="4">
    <name type="scientific">hydrothermal vent metagenome</name>
    <dbReference type="NCBI Taxonomy" id="652676"/>
    <lineage>
        <taxon>unclassified sequences</taxon>
        <taxon>metagenomes</taxon>
        <taxon>ecological metagenomes</taxon>
    </lineage>
</organism>
<gene>
    <name evidence="4" type="ORF">MNBD_IGNAVI01-1113</name>
</gene>
<dbReference type="InterPro" id="IPR052016">
    <property type="entry name" value="Bact_Sigma-Reg"/>
</dbReference>
<dbReference type="InterPro" id="IPR001932">
    <property type="entry name" value="PPM-type_phosphatase-like_dom"/>
</dbReference>
<evidence type="ECO:0000256" key="2">
    <source>
        <dbReference type="SAM" id="Phobius"/>
    </source>
</evidence>
<protein>
    <submittedName>
        <fullName evidence="4">Serine phosphatase RsbU, regulator of sigma subunit</fullName>
    </submittedName>
</protein>
<dbReference type="SUPFAM" id="SSF81606">
    <property type="entry name" value="PP2C-like"/>
    <property type="match status" value="1"/>
</dbReference>
<evidence type="ECO:0000313" key="4">
    <source>
        <dbReference type="EMBL" id="VAX23203.1"/>
    </source>
</evidence>
<dbReference type="EMBL" id="UOGD01000243">
    <property type="protein sequence ID" value="VAX23203.1"/>
    <property type="molecule type" value="Genomic_DNA"/>
</dbReference>
<evidence type="ECO:0000259" key="3">
    <source>
        <dbReference type="SMART" id="SM00331"/>
    </source>
</evidence>